<dbReference type="Proteomes" id="UP001429601">
    <property type="component" value="Unassembled WGS sequence"/>
</dbReference>
<evidence type="ECO:0000313" key="2">
    <source>
        <dbReference type="Proteomes" id="UP001429601"/>
    </source>
</evidence>
<accession>A0ABX0PXW5</accession>
<evidence type="ECO:0000313" key="1">
    <source>
        <dbReference type="EMBL" id="NID03354.1"/>
    </source>
</evidence>
<sequence length="159" mass="17422">MSTIWILACDAARARLFEAPDRKGAWTEVAAYANPELRGPPMALNTGRTVPRSQESVGGARHVIEPRETRKDHSARAFAKHIVGQLGDAHTHRRYTRIFLVAPPRFLGMLCEEIGDFELAGVAGTLGKDIVGLQAETLERHVRAGFPDDFAAEPKRPAA</sequence>
<name>A0ABX0PXW5_9GAMM</name>
<keyword evidence="2" id="KW-1185">Reference proteome</keyword>
<dbReference type="Pfam" id="PF10116">
    <property type="entry name" value="Host_attach"/>
    <property type="match status" value="1"/>
</dbReference>
<comment type="caution">
    <text evidence="1">The sequence shown here is derived from an EMBL/GenBank/DDBJ whole genome shotgun (WGS) entry which is preliminary data.</text>
</comment>
<reference evidence="1 2" key="1">
    <citation type="journal article" date="2011" name="Curr. Microbiol.">
        <title>Luteibacter jiangsuensis sp. nov.: a methamidophos-degrading bacterium isolated from a methamidophos-manufacturing factory.</title>
        <authorList>
            <person name="Wang L."/>
            <person name="Wang G.L."/>
            <person name="Li S.P."/>
            <person name="Jiang J.D."/>
        </authorList>
    </citation>
    <scope>NUCLEOTIDE SEQUENCE [LARGE SCALE GENOMIC DNA]</scope>
    <source>
        <strain evidence="1 2">CGMCC 1.10133</strain>
    </source>
</reference>
<proteinExistence type="predicted"/>
<organism evidence="1 2">
    <name type="scientific">Luteibacter jiangsuensis</name>
    <dbReference type="NCBI Taxonomy" id="637577"/>
    <lineage>
        <taxon>Bacteria</taxon>
        <taxon>Pseudomonadati</taxon>
        <taxon>Pseudomonadota</taxon>
        <taxon>Gammaproteobacteria</taxon>
        <taxon>Lysobacterales</taxon>
        <taxon>Rhodanobacteraceae</taxon>
        <taxon>Luteibacter</taxon>
    </lineage>
</organism>
<dbReference type="EMBL" id="JAAQQR010000001">
    <property type="protein sequence ID" value="NID03354.1"/>
    <property type="molecule type" value="Genomic_DNA"/>
</dbReference>
<dbReference type="InterPro" id="IPR019291">
    <property type="entry name" value="Host_attachment_protein"/>
</dbReference>
<gene>
    <name evidence="1" type="ORF">HBF26_00535</name>
</gene>
<protein>
    <submittedName>
        <fullName evidence="1">Host attachment protein</fullName>
    </submittedName>
</protein>
<dbReference type="RefSeq" id="WP_167122027.1">
    <property type="nucleotide sequence ID" value="NZ_JAAQQR010000001.1"/>
</dbReference>